<keyword evidence="4" id="KW-1185">Reference proteome</keyword>
<dbReference type="Gene3D" id="3.20.20.450">
    <property type="entry name" value="EAL domain"/>
    <property type="match status" value="1"/>
</dbReference>
<reference evidence="3 4" key="1">
    <citation type="submission" date="2021-03" db="EMBL/GenBank/DDBJ databases">
        <title>Plant growth promoting bacteria isolated from wild legumes nodules and trapping Phaseolus vulgaris L. nodules in the center and southern Mexico.</title>
        <authorList>
            <person name="Estrada P."/>
        </authorList>
    </citation>
    <scope>NUCLEOTIDE SEQUENCE [LARGE SCALE GENOMIC DNA]</scope>
    <source>
        <strain evidence="3 4">MaGu-431</strain>
    </source>
</reference>
<evidence type="ECO:0000313" key="3">
    <source>
        <dbReference type="EMBL" id="MBP0602881.1"/>
    </source>
</evidence>
<gene>
    <name evidence="3" type="ORF">J8I01_10205</name>
</gene>
<dbReference type="SMART" id="SM00052">
    <property type="entry name" value="EAL"/>
    <property type="match status" value="1"/>
</dbReference>
<dbReference type="PROSITE" id="PS50883">
    <property type="entry name" value="EAL"/>
    <property type="match status" value="1"/>
</dbReference>
<dbReference type="Pfam" id="PF00563">
    <property type="entry name" value="EAL"/>
    <property type="match status" value="1"/>
</dbReference>
<keyword evidence="1" id="KW-1133">Transmembrane helix</keyword>
<keyword evidence="1" id="KW-0472">Membrane</keyword>
<comment type="caution">
    <text evidence="3">The sequence shown here is derived from an EMBL/GenBank/DDBJ whole genome shotgun (WGS) entry which is preliminary data.</text>
</comment>
<dbReference type="PANTHER" id="PTHR33121:SF56">
    <property type="entry name" value="SIGNALLING PROTEIN WITH EAL AND C2 DOMAINS"/>
    <property type="match status" value="1"/>
</dbReference>
<accession>A0ABS4B5Z2</accession>
<protein>
    <submittedName>
        <fullName evidence="3">EAL domain-containing protein</fullName>
    </submittedName>
</protein>
<feature type="domain" description="EAL" evidence="2">
    <location>
        <begin position="264"/>
        <end position="510"/>
    </location>
</feature>
<dbReference type="Proteomes" id="UP000666661">
    <property type="component" value="Unassembled WGS sequence"/>
</dbReference>
<keyword evidence="1" id="KW-0812">Transmembrane</keyword>
<evidence type="ECO:0000256" key="1">
    <source>
        <dbReference type="SAM" id="Phobius"/>
    </source>
</evidence>
<dbReference type="InterPro" id="IPR050706">
    <property type="entry name" value="Cyclic-di-GMP_PDE-like"/>
</dbReference>
<dbReference type="CDD" id="cd01948">
    <property type="entry name" value="EAL"/>
    <property type="match status" value="1"/>
</dbReference>
<evidence type="ECO:0000259" key="2">
    <source>
        <dbReference type="PROSITE" id="PS50883"/>
    </source>
</evidence>
<sequence>MRPPDRYLLRRTSPLWISLLLLCLPPLLALPLGHLLERPLARQLLTQKGREIEEALLERHRELDQGIRLQLARFRFDCGPQDMALLRGPHFYSKHLRIQGLILASGSGCSSLGQTLPFHSADMPPYPAGDQFGIIATQASFHTEQELVAYYRAGGNIAYWVLSNSWSHDLLKTPCADCFYLEFSQLEPGEVNPIFPRGDSTIKQEATSQSLSFLDPGKQIRQTLWAGKALQRHASMQARHYGLWYGGALGGLLVAIYWGLRNYRRSLKGLLQAGLARREFIPFYQPVVDSRTREVVGFEALLRWQRGRNMVPPGTFIAYAEEQDLILPMTDQLLEQVIADLPSLAPTQWVSVNLVAAHIEQPHLSGQLQRHGWPSPDRLTFELTEREPITDIQAAMGEIATLQEKGYHFKLDDFGTGYGGFAYLQRLGIRQIKIDKMFVDTIGTDDPKRNLLEAIIAFGLKSDMEMIAEGVETQAQVDYLSQHGVHLIQGYVYARPMPLGKLRIWLLDWQQNNPGTVSPGRAAV</sequence>
<name>A0ABS4B5Z2_9GAMM</name>
<dbReference type="InterPro" id="IPR001633">
    <property type="entry name" value="EAL_dom"/>
</dbReference>
<feature type="transmembrane region" description="Helical" evidence="1">
    <location>
        <begin position="241"/>
        <end position="260"/>
    </location>
</feature>
<evidence type="ECO:0000313" key="4">
    <source>
        <dbReference type="Proteomes" id="UP000666661"/>
    </source>
</evidence>
<dbReference type="PANTHER" id="PTHR33121">
    <property type="entry name" value="CYCLIC DI-GMP PHOSPHODIESTERASE PDEF"/>
    <property type="match status" value="1"/>
</dbReference>
<organism evidence="3 4">
    <name type="scientific">Aeromonas sanarellii</name>
    <dbReference type="NCBI Taxonomy" id="633415"/>
    <lineage>
        <taxon>Bacteria</taxon>
        <taxon>Pseudomonadati</taxon>
        <taxon>Pseudomonadota</taxon>
        <taxon>Gammaproteobacteria</taxon>
        <taxon>Aeromonadales</taxon>
        <taxon>Aeromonadaceae</taxon>
        <taxon>Aeromonas</taxon>
    </lineage>
</organism>
<proteinExistence type="predicted"/>
<dbReference type="SUPFAM" id="SSF141868">
    <property type="entry name" value="EAL domain-like"/>
    <property type="match status" value="1"/>
</dbReference>
<dbReference type="EMBL" id="JAGIQF010000003">
    <property type="protein sequence ID" value="MBP0602881.1"/>
    <property type="molecule type" value="Genomic_DNA"/>
</dbReference>
<dbReference type="InterPro" id="IPR035919">
    <property type="entry name" value="EAL_sf"/>
</dbReference>